<gene>
    <name evidence="5" type="ORF">UFOPK3772_03094</name>
</gene>
<dbReference type="GO" id="GO:0032259">
    <property type="term" value="P:methylation"/>
    <property type="evidence" value="ECO:0007669"/>
    <property type="project" value="UniProtKB-KW"/>
</dbReference>
<dbReference type="EMBL" id="CAFBNE010000155">
    <property type="protein sequence ID" value="CAB4968371.1"/>
    <property type="molecule type" value="Genomic_DNA"/>
</dbReference>
<name>A0A6J7LJD0_9ZZZZ</name>
<dbReference type="EC" id="2.1.1.72" evidence="1"/>
<keyword evidence="3" id="KW-0808">Transferase</keyword>
<dbReference type="PANTHER" id="PTHR33841:SF1">
    <property type="entry name" value="DNA METHYLTRANSFERASE A"/>
    <property type="match status" value="1"/>
</dbReference>
<evidence type="ECO:0000313" key="5">
    <source>
        <dbReference type="EMBL" id="CAB4968371.1"/>
    </source>
</evidence>
<dbReference type="InterPro" id="IPR029063">
    <property type="entry name" value="SAM-dependent_MTases_sf"/>
</dbReference>
<sequence>MAAPKGFTATAGLAPDWWTPPWDADTDPDGAWLIPDHAGDAWHETGGRVPLDDSAILDPLEQQFGEQVRSKDRVRDLAEVFTHQREVDAMLDQIADAFAALDVKFLEPACGSGNFLTEILRRKLRLVSKHDCTTQEQYEHRLLRAAASIYGVDISPENVTEARARMAHVLLEHYRQDASTVEPTAGFLNAAALVLGDNIVVGDTLNDARDIELCDWQPRPGACFVRVWSAALVPEDEHDLFWMERVQDPKPVHYSDLCQPAVKARSLR</sequence>
<evidence type="ECO:0000256" key="3">
    <source>
        <dbReference type="ARBA" id="ARBA00022679"/>
    </source>
</evidence>
<organism evidence="5">
    <name type="scientific">freshwater metagenome</name>
    <dbReference type="NCBI Taxonomy" id="449393"/>
    <lineage>
        <taxon>unclassified sequences</taxon>
        <taxon>metagenomes</taxon>
        <taxon>ecological metagenomes</taxon>
    </lineage>
</organism>
<comment type="catalytic activity">
    <reaction evidence="4">
        <text>a 2'-deoxyadenosine in DNA + S-adenosyl-L-methionine = an N(6)-methyl-2'-deoxyadenosine in DNA + S-adenosyl-L-homocysteine + H(+)</text>
        <dbReference type="Rhea" id="RHEA:15197"/>
        <dbReference type="Rhea" id="RHEA-COMP:12418"/>
        <dbReference type="Rhea" id="RHEA-COMP:12419"/>
        <dbReference type="ChEBI" id="CHEBI:15378"/>
        <dbReference type="ChEBI" id="CHEBI:57856"/>
        <dbReference type="ChEBI" id="CHEBI:59789"/>
        <dbReference type="ChEBI" id="CHEBI:90615"/>
        <dbReference type="ChEBI" id="CHEBI:90616"/>
        <dbReference type="EC" id="2.1.1.72"/>
    </reaction>
</comment>
<dbReference type="Gene3D" id="3.40.50.150">
    <property type="entry name" value="Vaccinia Virus protein VP39"/>
    <property type="match status" value="1"/>
</dbReference>
<proteinExistence type="predicted"/>
<accession>A0A6J7LJD0</accession>
<evidence type="ECO:0000256" key="4">
    <source>
        <dbReference type="ARBA" id="ARBA00047942"/>
    </source>
</evidence>
<dbReference type="SUPFAM" id="SSF53335">
    <property type="entry name" value="S-adenosyl-L-methionine-dependent methyltransferases"/>
    <property type="match status" value="1"/>
</dbReference>
<dbReference type="InterPro" id="IPR050953">
    <property type="entry name" value="N4_N6_ade-DNA_methylase"/>
</dbReference>
<evidence type="ECO:0000256" key="2">
    <source>
        <dbReference type="ARBA" id="ARBA00022603"/>
    </source>
</evidence>
<dbReference type="AlphaFoldDB" id="A0A6J7LJD0"/>
<keyword evidence="2" id="KW-0489">Methyltransferase</keyword>
<protein>
    <recommendedName>
        <fullName evidence="1">site-specific DNA-methyltransferase (adenine-specific)</fullName>
        <ecNumber evidence="1">2.1.1.72</ecNumber>
    </recommendedName>
</protein>
<dbReference type="GO" id="GO:0009007">
    <property type="term" value="F:site-specific DNA-methyltransferase (adenine-specific) activity"/>
    <property type="evidence" value="ECO:0007669"/>
    <property type="project" value="UniProtKB-EC"/>
</dbReference>
<reference evidence="5" key="1">
    <citation type="submission" date="2020-05" db="EMBL/GenBank/DDBJ databases">
        <authorList>
            <person name="Chiriac C."/>
            <person name="Salcher M."/>
            <person name="Ghai R."/>
            <person name="Kavagutti S V."/>
        </authorList>
    </citation>
    <scope>NUCLEOTIDE SEQUENCE</scope>
</reference>
<dbReference type="PANTHER" id="PTHR33841">
    <property type="entry name" value="DNA METHYLTRANSFERASE YEEA-RELATED"/>
    <property type="match status" value="1"/>
</dbReference>
<evidence type="ECO:0000256" key="1">
    <source>
        <dbReference type="ARBA" id="ARBA00011900"/>
    </source>
</evidence>